<dbReference type="PANTHER" id="PTHR11226:SF0">
    <property type="entry name" value="UDP-GLUCOSE:GLYCOPROTEIN GLUCOSYLTRANSFERASE"/>
    <property type="match status" value="1"/>
</dbReference>
<protein>
    <submittedName>
        <fullName evidence="3">Uncharacterized protein</fullName>
    </submittedName>
</protein>
<dbReference type="AlphaFoldDB" id="A0AAV8XUS9"/>
<dbReference type="PANTHER" id="PTHR11226">
    <property type="entry name" value="UDP-GLUCOSE GLYCOPROTEIN:GLUCOSYLTRANSFERASE"/>
    <property type="match status" value="1"/>
</dbReference>
<evidence type="ECO:0000259" key="2">
    <source>
        <dbReference type="Pfam" id="PF18402"/>
    </source>
</evidence>
<feature type="domain" description="UGGT thioredoxin-like" evidence="1">
    <location>
        <begin position="4"/>
        <end position="68"/>
    </location>
</feature>
<reference evidence="3" key="1">
    <citation type="journal article" date="2023" name="Insect Mol. Biol.">
        <title>Genome sequencing provides insights into the evolution of gene families encoding plant cell wall-degrading enzymes in longhorned beetles.</title>
        <authorList>
            <person name="Shin N.R."/>
            <person name="Okamura Y."/>
            <person name="Kirsch R."/>
            <person name="Pauchet Y."/>
        </authorList>
    </citation>
    <scope>NUCLEOTIDE SEQUENCE</scope>
    <source>
        <strain evidence="3">RBIC_L_NR</strain>
    </source>
</reference>
<dbReference type="GO" id="GO:0005783">
    <property type="term" value="C:endoplasmic reticulum"/>
    <property type="evidence" value="ECO:0007669"/>
    <property type="project" value="TreeGrafter"/>
</dbReference>
<dbReference type="Proteomes" id="UP001162156">
    <property type="component" value="Unassembled WGS sequence"/>
</dbReference>
<evidence type="ECO:0000259" key="1">
    <source>
        <dbReference type="Pfam" id="PF18401"/>
    </source>
</evidence>
<dbReference type="Pfam" id="PF18402">
    <property type="entry name" value="Thioredoxin_14"/>
    <property type="match status" value="1"/>
</dbReference>
<dbReference type="InterPro" id="IPR009448">
    <property type="entry name" value="UDP-g_GGtrans"/>
</dbReference>
<name>A0AAV8XUS9_9CUCU</name>
<gene>
    <name evidence="3" type="ORF">NQ314_009936</name>
</gene>
<dbReference type="EMBL" id="JANEYF010002734">
    <property type="protein sequence ID" value="KAJ8942872.1"/>
    <property type="molecule type" value="Genomic_DNA"/>
</dbReference>
<dbReference type="GO" id="GO:0051082">
    <property type="term" value="F:unfolded protein binding"/>
    <property type="evidence" value="ECO:0007669"/>
    <property type="project" value="TreeGrafter"/>
</dbReference>
<organism evidence="3 4">
    <name type="scientific">Rhamnusium bicolor</name>
    <dbReference type="NCBI Taxonomy" id="1586634"/>
    <lineage>
        <taxon>Eukaryota</taxon>
        <taxon>Metazoa</taxon>
        <taxon>Ecdysozoa</taxon>
        <taxon>Arthropoda</taxon>
        <taxon>Hexapoda</taxon>
        <taxon>Insecta</taxon>
        <taxon>Pterygota</taxon>
        <taxon>Neoptera</taxon>
        <taxon>Endopterygota</taxon>
        <taxon>Coleoptera</taxon>
        <taxon>Polyphaga</taxon>
        <taxon>Cucujiformia</taxon>
        <taxon>Chrysomeloidea</taxon>
        <taxon>Cerambycidae</taxon>
        <taxon>Lepturinae</taxon>
        <taxon>Rhagiini</taxon>
        <taxon>Rhamnusium</taxon>
    </lineage>
</organism>
<dbReference type="InterPro" id="IPR040692">
    <property type="entry name" value="UGGT_TRXL_3"/>
</dbReference>
<evidence type="ECO:0000313" key="4">
    <source>
        <dbReference type="Proteomes" id="UP001162156"/>
    </source>
</evidence>
<keyword evidence="4" id="KW-1185">Reference proteome</keyword>
<dbReference type="Pfam" id="PF18401">
    <property type="entry name" value="Thioredoxin_13"/>
    <property type="match status" value="1"/>
</dbReference>
<evidence type="ECO:0000313" key="3">
    <source>
        <dbReference type="EMBL" id="KAJ8942872.1"/>
    </source>
</evidence>
<feature type="domain" description="UGGT thioredoxin-like" evidence="2">
    <location>
        <begin position="81"/>
        <end position="130"/>
    </location>
</feature>
<dbReference type="GO" id="GO:0003980">
    <property type="term" value="F:UDP-glucose:glycoprotein glucosyltransferase activity"/>
    <property type="evidence" value="ECO:0007669"/>
    <property type="project" value="InterPro"/>
</dbReference>
<dbReference type="GO" id="GO:0036503">
    <property type="term" value="P:ERAD pathway"/>
    <property type="evidence" value="ECO:0007669"/>
    <property type="project" value="TreeGrafter"/>
</dbReference>
<dbReference type="GO" id="GO:0018279">
    <property type="term" value="P:protein N-linked glycosylation via asparagine"/>
    <property type="evidence" value="ECO:0007669"/>
    <property type="project" value="TreeGrafter"/>
</dbReference>
<comment type="caution">
    <text evidence="3">The sequence shown here is derived from an EMBL/GenBank/DDBJ whole genome shotgun (WGS) entry which is preliminary data.</text>
</comment>
<proteinExistence type="predicted"/>
<dbReference type="InterPro" id="IPR040694">
    <property type="entry name" value="UGGT_TRXL_2"/>
</dbReference>
<sequence>MKRNSDIFASTLNLQPSDTALFINGMFYDIDLVDIYGILEVLRQELRTMEGLYNIGISSKRMASLLALDFGDDSGSTEFAIDIRDSAINWINDIEQDAKYGRWSSSLMELLRPTFPGMIRQVRRNIFNLVRYY</sequence>
<accession>A0AAV8XUS9</accession>